<feature type="region of interest" description="Disordered" evidence="1">
    <location>
        <begin position="60"/>
        <end position="85"/>
    </location>
</feature>
<reference evidence="2" key="1">
    <citation type="submission" date="2018-01" db="EMBL/GenBank/DDBJ databases">
        <title>An insight into the sialome of Amazonian anophelines.</title>
        <authorList>
            <person name="Ribeiro J.M."/>
            <person name="Scarpassa V."/>
            <person name="Calvo E."/>
        </authorList>
    </citation>
    <scope>NUCLEOTIDE SEQUENCE</scope>
    <source>
        <tissue evidence="2">Salivary glands</tissue>
    </source>
</reference>
<proteinExistence type="predicted"/>
<dbReference type="AlphaFoldDB" id="A0A2M3ZQ37"/>
<dbReference type="EMBL" id="GGFM01009861">
    <property type="protein sequence ID" value="MBW30612.1"/>
    <property type="molecule type" value="Transcribed_RNA"/>
</dbReference>
<protein>
    <submittedName>
        <fullName evidence="2">Putative secreted peptide</fullName>
    </submittedName>
</protein>
<accession>A0A2M3ZQ37</accession>
<sequence length="112" mass="12259">MKRLAYCAESGLHRFVLLCDVSVLSAAVPPFSAHPLPNHHRPSHLPVCVFAPGSSSRVPHPAPSLLGTHGDEWMHPTSMLESPTGADARPRLVQYLGDLRSLPRLCQSVHRK</sequence>
<organism evidence="2">
    <name type="scientific">Anopheles braziliensis</name>
    <dbReference type="NCBI Taxonomy" id="58242"/>
    <lineage>
        <taxon>Eukaryota</taxon>
        <taxon>Metazoa</taxon>
        <taxon>Ecdysozoa</taxon>
        <taxon>Arthropoda</taxon>
        <taxon>Hexapoda</taxon>
        <taxon>Insecta</taxon>
        <taxon>Pterygota</taxon>
        <taxon>Neoptera</taxon>
        <taxon>Endopterygota</taxon>
        <taxon>Diptera</taxon>
        <taxon>Nematocera</taxon>
        <taxon>Culicoidea</taxon>
        <taxon>Culicidae</taxon>
        <taxon>Anophelinae</taxon>
        <taxon>Anopheles</taxon>
    </lineage>
</organism>
<name>A0A2M3ZQ37_9DIPT</name>
<evidence type="ECO:0000256" key="1">
    <source>
        <dbReference type="SAM" id="MobiDB-lite"/>
    </source>
</evidence>
<evidence type="ECO:0000313" key="2">
    <source>
        <dbReference type="EMBL" id="MBW30612.1"/>
    </source>
</evidence>